<feature type="region of interest" description="Disordered" evidence="1">
    <location>
        <begin position="79"/>
        <end position="127"/>
    </location>
</feature>
<reference evidence="3" key="1">
    <citation type="journal article" date="2021" name="PeerJ">
        <title>Extensive microbial diversity within the chicken gut microbiome revealed by metagenomics and culture.</title>
        <authorList>
            <person name="Gilroy R."/>
            <person name="Ravi A."/>
            <person name="Getino M."/>
            <person name="Pursley I."/>
            <person name="Horton D.L."/>
            <person name="Alikhan N.F."/>
            <person name="Baker D."/>
            <person name="Gharbi K."/>
            <person name="Hall N."/>
            <person name="Watson M."/>
            <person name="Adriaenssens E.M."/>
            <person name="Foster-Nyarko E."/>
            <person name="Jarju S."/>
            <person name="Secka A."/>
            <person name="Antonio M."/>
            <person name="Oren A."/>
            <person name="Chaudhuri R.R."/>
            <person name="La Ragione R."/>
            <person name="Hildebrand F."/>
            <person name="Pallen M.J."/>
        </authorList>
    </citation>
    <scope>NUCLEOTIDE SEQUENCE</scope>
    <source>
        <strain evidence="3">ChiSjej5B23-16112</strain>
    </source>
</reference>
<comment type="caution">
    <text evidence="3">The sequence shown here is derived from an EMBL/GenBank/DDBJ whole genome shotgun (WGS) entry which is preliminary data.</text>
</comment>
<reference evidence="3" key="2">
    <citation type="submission" date="2021-09" db="EMBL/GenBank/DDBJ databases">
        <authorList>
            <person name="Gilroy R."/>
        </authorList>
    </citation>
    <scope>NUCLEOTIDE SEQUENCE</scope>
    <source>
        <strain evidence="3">ChiSjej5B23-16112</strain>
    </source>
</reference>
<feature type="non-terminal residue" evidence="3">
    <location>
        <position position="1"/>
    </location>
</feature>
<dbReference type="Gene3D" id="3.30.1490.100">
    <property type="entry name" value="DNA polymerase, Y-family, little finger domain"/>
    <property type="match status" value="1"/>
</dbReference>
<dbReference type="SUPFAM" id="SSF100879">
    <property type="entry name" value="Lesion bypass DNA polymerase (Y-family), little finger domain"/>
    <property type="match status" value="1"/>
</dbReference>
<accession>A0A921LEU3</accession>
<sequence length="158" mass="17470">RKAGQKAGMVSVEIKYATFETSSHQKQLFAETASDTGIYQAAMELFDELWDGRPIRLLGIRTSKLVREDEPWQMSIFDLPQAQAPAGTGQTARRTAKAGKGSVPGEKPAEAREQKRSSANALKQEKLSRALDQIRQKFGEDAVVRGSFLKKAEDDTND</sequence>
<evidence type="ECO:0000259" key="2">
    <source>
        <dbReference type="Pfam" id="PF11799"/>
    </source>
</evidence>
<protein>
    <recommendedName>
        <fullName evidence="2">DNA polymerase Y-family little finger domain-containing protein</fullName>
    </recommendedName>
</protein>
<evidence type="ECO:0000313" key="3">
    <source>
        <dbReference type="EMBL" id="HJF94733.1"/>
    </source>
</evidence>
<dbReference type="EMBL" id="DYVY01000129">
    <property type="protein sequence ID" value="HJF94733.1"/>
    <property type="molecule type" value="Genomic_DNA"/>
</dbReference>
<feature type="domain" description="DNA polymerase Y-family little finger" evidence="2">
    <location>
        <begin position="1"/>
        <end position="75"/>
    </location>
</feature>
<dbReference type="InterPro" id="IPR017961">
    <property type="entry name" value="DNA_pol_Y-fam_little_finger"/>
</dbReference>
<dbReference type="GO" id="GO:0006281">
    <property type="term" value="P:DNA repair"/>
    <property type="evidence" value="ECO:0007669"/>
    <property type="project" value="InterPro"/>
</dbReference>
<gene>
    <name evidence="3" type="ORF">K8V82_08060</name>
</gene>
<feature type="compositionally biased region" description="Basic and acidic residues" evidence="1">
    <location>
        <begin position="107"/>
        <end position="116"/>
    </location>
</feature>
<dbReference type="InterPro" id="IPR036775">
    <property type="entry name" value="DNA_pol_Y-fam_lit_finger_sf"/>
</dbReference>
<feature type="compositionally biased region" description="Low complexity" evidence="1">
    <location>
        <begin position="80"/>
        <end position="92"/>
    </location>
</feature>
<organism evidence="3 4">
    <name type="scientific">Lachnoclostridium phocaeense</name>
    <dbReference type="NCBI Taxonomy" id="1871021"/>
    <lineage>
        <taxon>Bacteria</taxon>
        <taxon>Bacillati</taxon>
        <taxon>Bacillota</taxon>
        <taxon>Clostridia</taxon>
        <taxon>Lachnospirales</taxon>
        <taxon>Lachnospiraceae</taxon>
    </lineage>
</organism>
<name>A0A921LEU3_9FIRM</name>
<proteinExistence type="predicted"/>
<evidence type="ECO:0000313" key="4">
    <source>
        <dbReference type="Proteomes" id="UP000769156"/>
    </source>
</evidence>
<dbReference type="AlphaFoldDB" id="A0A921LEU3"/>
<dbReference type="Pfam" id="PF11799">
    <property type="entry name" value="IMS_C"/>
    <property type="match status" value="1"/>
</dbReference>
<evidence type="ECO:0000256" key="1">
    <source>
        <dbReference type="SAM" id="MobiDB-lite"/>
    </source>
</evidence>
<dbReference type="GO" id="GO:0003684">
    <property type="term" value="F:damaged DNA binding"/>
    <property type="evidence" value="ECO:0007669"/>
    <property type="project" value="InterPro"/>
</dbReference>
<dbReference type="Proteomes" id="UP000769156">
    <property type="component" value="Unassembled WGS sequence"/>
</dbReference>